<evidence type="ECO:0000313" key="11">
    <source>
        <dbReference type="EMBL" id="KIA64279.1"/>
    </source>
</evidence>
<reference evidence="11 12" key="1">
    <citation type="journal article" date="2014" name="Int. J. Syst. Evol. Microbiol.">
        <title>Nocardia vulneris sp. nov., isolated from wounds of human patients in North America.</title>
        <authorList>
            <person name="Lasker B.A."/>
            <person name="Bell M."/>
            <person name="Klenk H.P."/>
            <person name="Sproer C."/>
            <person name="Schumann C."/>
            <person name="Schumann P."/>
            <person name="Brown J.M."/>
        </authorList>
    </citation>
    <scope>NUCLEOTIDE SEQUENCE [LARGE SCALE GENOMIC DNA]</scope>
    <source>
        <strain evidence="11 12">W9851</strain>
    </source>
</reference>
<dbReference type="PANTHER" id="PTHR10277">
    <property type="entry name" value="HOMOCITRATE SYNTHASE-RELATED"/>
    <property type="match status" value="1"/>
</dbReference>
<dbReference type="EMBL" id="JNFP01000015">
    <property type="protein sequence ID" value="KIA64279.1"/>
    <property type="molecule type" value="Genomic_DNA"/>
</dbReference>
<dbReference type="InterPro" id="IPR002034">
    <property type="entry name" value="AIPM/Hcit_synth_CS"/>
</dbReference>
<dbReference type="PANTHER" id="PTHR10277:SF9">
    <property type="entry name" value="2-ISOPROPYLMALATE SYNTHASE 1, CHLOROPLASTIC-RELATED"/>
    <property type="match status" value="1"/>
</dbReference>
<sequence length="396" mass="42504">MSTHDDNPLRRISLFDTTLRDGEQAPGNALSPAQKLEIALALEAIGVDVIEAGFPASSPSDYEATTLLAEELTTARIATLSRAVHEDVRLAIEAGGTENHHLQILATGSETHLKYKRGIDQAEAVREVVDTMRYARSLGAQHLTLGIEDATRGSDALLRELIEESLTAGADLIAVGDTTGCLTPGEYGALIAKIRSWVGPDIAIGTHCHEDLGLSLANALAGIQAGADEVQATLAGIGERAGNTALEELIAVLTYKSHEIGATTTAKTEGLYQAFEVLSRAIGLTAPRNKAIFGVNAFATQAGIHQAGMLREPITYEYIEPARFGRTRSMLVGRNSGRAVLRYVYHEIGLPVDESVVEHLYQDYVANRTNGDCLDLQGVRELIVRLHPASKEVRIP</sequence>
<accession>A0ABR4ZH00</accession>
<evidence type="ECO:0000256" key="9">
    <source>
        <dbReference type="RuleBase" id="RU003523"/>
    </source>
</evidence>
<dbReference type="InterPro" id="IPR054691">
    <property type="entry name" value="LeuA/HCS_post-cat"/>
</dbReference>
<dbReference type="Gene3D" id="1.10.238.260">
    <property type="match status" value="1"/>
</dbReference>
<keyword evidence="7" id="KW-0464">Manganese</keyword>
<dbReference type="PROSITE" id="PS00815">
    <property type="entry name" value="AIPM_HOMOCIT_SYNTH_1"/>
    <property type="match status" value="1"/>
</dbReference>
<feature type="domain" description="Pyruvate carboxyltransferase" evidence="10">
    <location>
        <begin position="12"/>
        <end position="272"/>
    </location>
</feature>
<comment type="pathway">
    <text evidence="1">Amino-acid biosynthesis; L-leucine biosynthesis; L-leucine from 3-methyl-2-oxobutanoate: step 1/4.</text>
</comment>
<keyword evidence="8" id="KW-0100">Branched-chain amino acid biosynthesis</keyword>
<organism evidence="11 12">
    <name type="scientific">Nocardia vulneris</name>
    <dbReference type="NCBI Taxonomy" id="1141657"/>
    <lineage>
        <taxon>Bacteria</taxon>
        <taxon>Bacillati</taxon>
        <taxon>Actinomycetota</taxon>
        <taxon>Actinomycetes</taxon>
        <taxon>Mycobacteriales</taxon>
        <taxon>Nocardiaceae</taxon>
        <taxon>Nocardia</taxon>
    </lineage>
</organism>
<dbReference type="EC" id="2.3.3.13" evidence="3"/>
<evidence type="ECO:0000256" key="4">
    <source>
        <dbReference type="ARBA" id="ARBA00022430"/>
    </source>
</evidence>
<dbReference type="PROSITE" id="PS50991">
    <property type="entry name" value="PYR_CT"/>
    <property type="match status" value="1"/>
</dbReference>
<evidence type="ECO:0000256" key="3">
    <source>
        <dbReference type="ARBA" id="ARBA00012973"/>
    </source>
</evidence>
<evidence type="ECO:0000256" key="5">
    <source>
        <dbReference type="ARBA" id="ARBA00022605"/>
    </source>
</evidence>
<keyword evidence="4" id="KW-0432">Leucine biosynthesis</keyword>
<name>A0ABR4ZH00_9NOCA</name>
<keyword evidence="11" id="KW-0670">Pyruvate</keyword>
<dbReference type="InterPro" id="IPR013785">
    <property type="entry name" value="Aldolase_TIM"/>
</dbReference>
<evidence type="ECO:0000256" key="6">
    <source>
        <dbReference type="ARBA" id="ARBA00022679"/>
    </source>
</evidence>
<dbReference type="SUPFAM" id="SSF51569">
    <property type="entry name" value="Aldolase"/>
    <property type="match status" value="1"/>
</dbReference>
<proteinExistence type="inferred from homology"/>
<dbReference type="Pfam" id="PF00682">
    <property type="entry name" value="HMGL-like"/>
    <property type="match status" value="1"/>
</dbReference>
<evidence type="ECO:0000256" key="7">
    <source>
        <dbReference type="ARBA" id="ARBA00023211"/>
    </source>
</evidence>
<comment type="similarity">
    <text evidence="2">Belongs to the alpha-IPM synthase/homocitrate synthase family. LeuA type 1 subfamily.</text>
</comment>
<comment type="caution">
    <text evidence="11">The sequence shown here is derived from an EMBL/GenBank/DDBJ whole genome shotgun (WGS) entry which is preliminary data.</text>
</comment>
<dbReference type="InterPro" id="IPR050073">
    <property type="entry name" value="2-IPM_HCS-like"/>
</dbReference>
<evidence type="ECO:0000259" key="10">
    <source>
        <dbReference type="PROSITE" id="PS50991"/>
    </source>
</evidence>
<dbReference type="Pfam" id="PF22617">
    <property type="entry name" value="HCS_D2"/>
    <property type="match status" value="1"/>
</dbReference>
<gene>
    <name evidence="11" type="ORF">FG87_15090</name>
</gene>
<dbReference type="InterPro" id="IPR000891">
    <property type="entry name" value="PYR_CT"/>
</dbReference>
<keyword evidence="12" id="KW-1185">Reference proteome</keyword>
<evidence type="ECO:0000313" key="12">
    <source>
        <dbReference type="Proteomes" id="UP000031364"/>
    </source>
</evidence>
<keyword evidence="6 9" id="KW-0808">Transferase</keyword>
<dbReference type="Proteomes" id="UP000031364">
    <property type="component" value="Unassembled WGS sequence"/>
</dbReference>
<keyword evidence="5" id="KW-0028">Amino-acid biosynthesis</keyword>
<protein>
    <recommendedName>
        <fullName evidence="3">2-isopropylmalate synthase</fullName>
        <ecNumber evidence="3">2.3.3.13</ecNumber>
    </recommendedName>
</protein>
<dbReference type="Gene3D" id="3.20.20.70">
    <property type="entry name" value="Aldolase class I"/>
    <property type="match status" value="1"/>
</dbReference>
<dbReference type="RefSeq" id="WP_043670256.1">
    <property type="nucleotide sequence ID" value="NZ_BDCI01000017.1"/>
</dbReference>
<evidence type="ECO:0000256" key="8">
    <source>
        <dbReference type="ARBA" id="ARBA00023304"/>
    </source>
</evidence>
<evidence type="ECO:0000256" key="1">
    <source>
        <dbReference type="ARBA" id="ARBA00004689"/>
    </source>
</evidence>
<evidence type="ECO:0000256" key="2">
    <source>
        <dbReference type="ARBA" id="ARBA00009396"/>
    </source>
</evidence>